<evidence type="ECO:0000313" key="3">
    <source>
        <dbReference type="Proteomes" id="UP000813385"/>
    </source>
</evidence>
<gene>
    <name evidence="2" type="ORF">B0T11DRAFT_127346</name>
</gene>
<dbReference type="AlphaFoldDB" id="A0A8K0TBE8"/>
<accession>A0A8K0TBE8</accession>
<reference evidence="2" key="1">
    <citation type="journal article" date="2021" name="Nat. Commun.">
        <title>Genetic determinants of endophytism in the Arabidopsis root mycobiome.</title>
        <authorList>
            <person name="Mesny F."/>
            <person name="Miyauchi S."/>
            <person name="Thiergart T."/>
            <person name="Pickel B."/>
            <person name="Atanasova L."/>
            <person name="Karlsson M."/>
            <person name="Huettel B."/>
            <person name="Barry K.W."/>
            <person name="Haridas S."/>
            <person name="Chen C."/>
            <person name="Bauer D."/>
            <person name="Andreopoulos W."/>
            <person name="Pangilinan J."/>
            <person name="LaButti K."/>
            <person name="Riley R."/>
            <person name="Lipzen A."/>
            <person name="Clum A."/>
            <person name="Drula E."/>
            <person name="Henrissat B."/>
            <person name="Kohler A."/>
            <person name="Grigoriev I.V."/>
            <person name="Martin F.M."/>
            <person name="Hacquard S."/>
        </authorList>
    </citation>
    <scope>NUCLEOTIDE SEQUENCE</scope>
    <source>
        <strain evidence="2">MPI-CAGE-AT-0016</strain>
    </source>
</reference>
<comment type="caution">
    <text evidence="2">The sequence shown here is derived from an EMBL/GenBank/DDBJ whole genome shotgun (WGS) entry which is preliminary data.</text>
</comment>
<evidence type="ECO:0000313" key="2">
    <source>
        <dbReference type="EMBL" id="KAH7354378.1"/>
    </source>
</evidence>
<keyword evidence="3" id="KW-1185">Reference proteome</keyword>
<organism evidence="2 3">
    <name type="scientific">Plectosphaerella cucumerina</name>
    <dbReference type="NCBI Taxonomy" id="40658"/>
    <lineage>
        <taxon>Eukaryota</taxon>
        <taxon>Fungi</taxon>
        <taxon>Dikarya</taxon>
        <taxon>Ascomycota</taxon>
        <taxon>Pezizomycotina</taxon>
        <taxon>Sordariomycetes</taxon>
        <taxon>Hypocreomycetidae</taxon>
        <taxon>Glomerellales</taxon>
        <taxon>Plectosphaerellaceae</taxon>
        <taxon>Plectosphaerella</taxon>
    </lineage>
</organism>
<sequence>MAEPSAKVASAVTQEIMSGLELVGPALSGLALATRLVDLCLRLSDAPRSARTFARLVQQVKGDLQHALKCRAEAAKILEHHPPFYRDWIVESIRATMVALDDLDQYLQKDVATHSAPLDARLAYILRDNNMLVDEERALKYAHTTLLAAINALHMLLLHPQPHLAAGITRPGPSPLDAPRRHSSQRPVRRMPSSLSSAASSSFSGDERTKDAMSPPVILTPPMSDVGSDGPWEAA</sequence>
<feature type="compositionally biased region" description="Low complexity" evidence="1">
    <location>
        <begin position="193"/>
        <end position="204"/>
    </location>
</feature>
<dbReference type="EMBL" id="JAGPXD010000005">
    <property type="protein sequence ID" value="KAH7354378.1"/>
    <property type="molecule type" value="Genomic_DNA"/>
</dbReference>
<dbReference type="Proteomes" id="UP000813385">
    <property type="component" value="Unassembled WGS sequence"/>
</dbReference>
<dbReference type="OrthoDB" id="4774524at2759"/>
<name>A0A8K0TBE8_9PEZI</name>
<protein>
    <submittedName>
        <fullName evidence="2">Uncharacterized protein</fullName>
    </submittedName>
</protein>
<proteinExistence type="predicted"/>
<feature type="region of interest" description="Disordered" evidence="1">
    <location>
        <begin position="166"/>
        <end position="235"/>
    </location>
</feature>
<evidence type="ECO:0000256" key="1">
    <source>
        <dbReference type="SAM" id="MobiDB-lite"/>
    </source>
</evidence>